<dbReference type="PANTHER" id="PTHR30383:SF29">
    <property type="entry name" value="SGNH HYDROLASE-TYPE ESTERASE DOMAIN-CONTAINING PROTEIN"/>
    <property type="match status" value="1"/>
</dbReference>
<sequence>MGRSLDRPGRAPPADKAAGCRGNLRDIPLRKRLGRPHTFHVVHRGNLRRVVGASVVVTLLAALMAFYVADRAGAGATRCQQHRVEARERQSIVTGDGEQVLVIGDSWSVGLGQEDLVRSWPSRLPGRVHVAGFSGSGFSASASSCGHVSFHARAATAVAAVRPRLVVVEGGLNDFDRTDAAIERGFRALMVDLAAEQVVVVGPAAAPSRVAAVPRVDGVLARLCDEYGVPYIPTDDLDLDYLDDDLHLTEDGHAEFGDAVAERIAAVDPARPVVLLP</sequence>
<dbReference type="InterPro" id="IPR036514">
    <property type="entry name" value="SGNH_hydro_sf"/>
</dbReference>
<evidence type="ECO:0000313" key="5">
    <source>
        <dbReference type="Proteomes" id="UP000294071"/>
    </source>
</evidence>
<dbReference type="GO" id="GO:0016787">
    <property type="term" value="F:hydrolase activity"/>
    <property type="evidence" value="ECO:0007669"/>
    <property type="project" value="UniProtKB-KW"/>
</dbReference>
<keyword evidence="5" id="KW-1185">Reference proteome</keyword>
<dbReference type="Proteomes" id="UP000294071">
    <property type="component" value="Unassembled WGS sequence"/>
</dbReference>
<dbReference type="Pfam" id="PF13472">
    <property type="entry name" value="Lipase_GDSL_2"/>
    <property type="match status" value="1"/>
</dbReference>
<dbReference type="Gene3D" id="3.40.50.1110">
    <property type="entry name" value="SGNH hydrolase"/>
    <property type="match status" value="1"/>
</dbReference>
<keyword evidence="2" id="KW-0472">Membrane</keyword>
<dbReference type="AlphaFoldDB" id="A0A4Q2S257"/>
<dbReference type="InterPro" id="IPR051532">
    <property type="entry name" value="Ester_Hydrolysis_Enzymes"/>
</dbReference>
<evidence type="ECO:0000256" key="1">
    <source>
        <dbReference type="SAM" id="MobiDB-lite"/>
    </source>
</evidence>
<proteinExistence type="predicted"/>
<dbReference type="PANTHER" id="PTHR30383">
    <property type="entry name" value="THIOESTERASE 1/PROTEASE 1/LYSOPHOSPHOLIPASE L1"/>
    <property type="match status" value="1"/>
</dbReference>
<accession>A0A4Q2S257</accession>
<name>A0A4Q2S257_9ACTN</name>
<keyword evidence="2" id="KW-0812">Transmembrane</keyword>
<feature type="domain" description="SGNH hydrolase-type esterase" evidence="3">
    <location>
        <begin position="102"/>
        <end position="254"/>
    </location>
</feature>
<organism evidence="4 5">
    <name type="scientific">Nocardioides oleivorans</name>
    <dbReference type="NCBI Taxonomy" id="273676"/>
    <lineage>
        <taxon>Bacteria</taxon>
        <taxon>Bacillati</taxon>
        <taxon>Actinomycetota</taxon>
        <taxon>Actinomycetes</taxon>
        <taxon>Propionibacteriales</taxon>
        <taxon>Nocardioidaceae</taxon>
        <taxon>Nocardioides</taxon>
    </lineage>
</organism>
<keyword evidence="2" id="KW-1133">Transmembrane helix</keyword>
<dbReference type="OrthoDB" id="3786280at2"/>
<feature type="transmembrane region" description="Helical" evidence="2">
    <location>
        <begin position="50"/>
        <end position="69"/>
    </location>
</feature>
<dbReference type="EMBL" id="SDWT01000001">
    <property type="protein sequence ID" value="RYB94409.1"/>
    <property type="molecule type" value="Genomic_DNA"/>
</dbReference>
<feature type="region of interest" description="Disordered" evidence="1">
    <location>
        <begin position="1"/>
        <end position="21"/>
    </location>
</feature>
<gene>
    <name evidence="4" type="ORF">EUA93_08670</name>
</gene>
<evidence type="ECO:0000313" key="4">
    <source>
        <dbReference type="EMBL" id="RYB94409.1"/>
    </source>
</evidence>
<keyword evidence="4" id="KW-0378">Hydrolase</keyword>
<protein>
    <submittedName>
        <fullName evidence="4">SGNH/GDSL hydrolase family protein</fullName>
    </submittedName>
</protein>
<dbReference type="InterPro" id="IPR013830">
    <property type="entry name" value="SGNH_hydro"/>
</dbReference>
<evidence type="ECO:0000256" key="2">
    <source>
        <dbReference type="SAM" id="Phobius"/>
    </source>
</evidence>
<evidence type="ECO:0000259" key="3">
    <source>
        <dbReference type="Pfam" id="PF13472"/>
    </source>
</evidence>
<reference evidence="4 5" key="1">
    <citation type="submission" date="2019-01" db="EMBL/GenBank/DDBJ databases">
        <title>Novel species of Nocardioides.</title>
        <authorList>
            <person name="Liu Q."/>
            <person name="Xin Y.-H."/>
        </authorList>
    </citation>
    <scope>NUCLEOTIDE SEQUENCE [LARGE SCALE GENOMIC DNA]</scope>
    <source>
        <strain evidence="4 5">CGMCC 4.6882</strain>
    </source>
</reference>
<comment type="caution">
    <text evidence="4">The sequence shown here is derived from an EMBL/GenBank/DDBJ whole genome shotgun (WGS) entry which is preliminary data.</text>
</comment>
<dbReference type="SUPFAM" id="SSF52266">
    <property type="entry name" value="SGNH hydrolase"/>
    <property type="match status" value="1"/>
</dbReference>